<dbReference type="KEGG" id="tni:TVNIR_3662"/>
<gene>
    <name evidence="1" type="ordered locus">TVNIR_3662</name>
</gene>
<dbReference type="HOGENOM" id="CLU_2811116_0_0_6"/>
<protein>
    <submittedName>
        <fullName evidence="1">Uncharacterized protein</fullName>
    </submittedName>
</protein>
<dbReference type="EMBL" id="CP003989">
    <property type="protein sequence ID" value="AGA35292.1"/>
    <property type="molecule type" value="Genomic_DNA"/>
</dbReference>
<accession>L0E219</accession>
<reference evidence="1" key="1">
    <citation type="submission" date="2015-12" db="EMBL/GenBank/DDBJ databases">
        <authorList>
            <person name="Tikhonova T.V."/>
            <person name="Pavlov A.R."/>
            <person name="Beletsky A.V."/>
            <person name="Mardanov A.V."/>
            <person name="Sorokin D.Y."/>
            <person name="Ravin N.V."/>
            <person name="Popov V.O."/>
        </authorList>
    </citation>
    <scope>NUCLEOTIDE SEQUENCE</scope>
    <source>
        <strain evidence="1">DSM 14787</strain>
    </source>
</reference>
<organism evidence="1 2">
    <name type="scientific">Thioalkalivibrio nitratireducens (strain DSM 14787 / UNIQEM 213 / ALEN2)</name>
    <dbReference type="NCBI Taxonomy" id="1255043"/>
    <lineage>
        <taxon>Bacteria</taxon>
        <taxon>Pseudomonadati</taxon>
        <taxon>Pseudomonadota</taxon>
        <taxon>Gammaproteobacteria</taxon>
        <taxon>Chromatiales</taxon>
        <taxon>Ectothiorhodospiraceae</taxon>
        <taxon>Thioalkalivibrio</taxon>
    </lineage>
</organism>
<evidence type="ECO:0000313" key="2">
    <source>
        <dbReference type="Proteomes" id="UP000010809"/>
    </source>
</evidence>
<dbReference type="eggNOG" id="COG4634">
    <property type="taxonomic scope" value="Bacteria"/>
</dbReference>
<sequence length="67" mass="7232">MLPLDKDFGELAILKGAPHAGILRLSGLSLSEHASSTLAVLDRHGEELEQGALITVTPGRLRIRHPR</sequence>
<proteinExistence type="predicted"/>
<dbReference type="Proteomes" id="UP000010809">
    <property type="component" value="Chromosome"/>
</dbReference>
<dbReference type="PATRIC" id="fig|1255043.3.peg.3694"/>
<dbReference type="AlphaFoldDB" id="L0E219"/>
<name>L0E219_THIND</name>
<keyword evidence="2" id="KW-1185">Reference proteome</keyword>
<evidence type="ECO:0000313" key="1">
    <source>
        <dbReference type="EMBL" id="AGA35292.1"/>
    </source>
</evidence>